<evidence type="ECO:0000259" key="2">
    <source>
        <dbReference type="Pfam" id="PF14065"/>
    </source>
</evidence>
<keyword evidence="4" id="KW-1185">Reference proteome</keyword>
<protein>
    <submittedName>
        <fullName evidence="3">DUF4255 domain-containing protein</fullName>
    </submittedName>
</protein>
<dbReference type="RefSeq" id="WP_139987413.1">
    <property type="nucleotide sequence ID" value="NZ_VENP01000053.1"/>
</dbReference>
<dbReference type="Pfam" id="PF14065">
    <property type="entry name" value="Pvc16_N"/>
    <property type="match status" value="1"/>
</dbReference>
<feature type="compositionally biased region" description="Low complexity" evidence="1">
    <location>
        <begin position="214"/>
        <end position="230"/>
    </location>
</feature>
<dbReference type="AlphaFoldDB" id="A0A5C5B8J3"/>
<organism evidence="3 4">
    <name type="scientific">Miniimonas arenae</name>
    <dbReference type="NCBI Taxonomy" id="676201"/>
    <lineage>
        <taxon>Bacteria</taxon>
        <taxon>Bacillati</taxon>
        <taxon>Actinomycetota</taxon>
        <taxon>Actinomycetes</taxon>
        <taxon>Micrococcales</taxon>
        <taxon>Beutenbergiaceae</taxon>
        <taxon>Miniimonas</taxon>
    </lineage>
</organism>
<proteinExistence type="predicted"/>
<name>A0A5C5B8J3_9MICO</name>
<reference evidence="3 4" key="1">
    <citation type="submission" date="2019-06" db="EMBL/GenBank/DDBJ databases">
        <title>Draft genome sequence of Miniimonas arenae KCTC 19750T isolated from sea sand.</title>
        <authorList>
            <person name="Park S.-J."/>
        </authorList>
    </citation>
    <scope>NUCLEOTIDE SEQUENCE [LARGE SCALE GENOMIC DNA]</scope>
    <source>
        <strain evidence="3 4">KCTC 19750</strain>
    </source>
</reference>
<evidence type="ECO:0000313" key="3">
    <source>
        <dbReference type="EMBL" id="TNU73303.1"/>
    </source>
</evidence>
<dbReference type="InterPro" id="IPR025351">
    <property type="entry name" value="Pvc16_N"/>
</dbReference>
<sequence length="266" mass="28544">MITQVDEALRAQVRAALQGTDVEVVLDAPTKDWAARRNAPTVDVYLYDLREDLRRRSLGLLEPRDADGKVTHRIPPPRQFKLSYLVTAWTQRPEDEHRLLDAVLQHLVRFDALPGFAVPALALSMGQSTSMLVGLPPPEDRSFADVWTALGGELKPSIDVVVTVPADLDTDRVVAPPVTEPMELVTDGATPGWVPTAGSEVRRRHRAPVPTTSALARGAAAAAGATDPAAEIGSTARPAAGSPPDEAPSTRTTTTARRSAPRRKAP</sequence>
<comment type="caution">
    <text evidence="3">The sequence shown here is derived from an EMBL/GenBank/DDBJ whole genome shotgun (WGS) entry which is preliminary data.</text>
</comment>
<evidence type="ECO:0000256" key="1">
    <source>
        <dbReference type="SAM" id="MobiDB-lite"/>
    </source>
</evidence>
<accession>A0A5C5B8J3</accession>
<evidence type="ECO:0000313" key="4">
    <source>
        <dbReference type="Proteomes" id="UP000313849"/>
    </source>
</evidence>
<feature type="domain" description="Pvc16 N-terminal" evidence="2">
    <location>
        <begin position="4"/>
        <end position="179"/>
    </location>
</feature>
<dbReference type="EMBL" id="VENP01000053">
    <property type="protein sequence ID" value="TNU73303.1"/>
    <property type="molecule type" value="Genomic_DNA"/>
</dbReference>
<dbReference type="Proteomes" id="UP000313849">
    <property type="component" value="Unassembled WGS sequence"/>
</dbReference>
<dbReference type="OrthoDB" id="5514409at2"/>
<gene>
    <name evidence="3" type="ORF">FH969_12150</name>
</gene>
<feature type="compositionally biased region" description="Low complexity" evidence="1">
    <location>
        <begin position="247"/>
        <end position="258"/>
    </location>
</feature>
<feature type="region of interest" description="Disordered" evidence="1">
    <location>
        <begin position="187"/>
        <end position="266"/>
    </location>
</feature>